<proteinExistence type="predicted"/>
<protein>
    <submittedName>
        <fullName evidence="2">(Mediterranean fruit fly) hypothetical protein</fullName>
    </submittedName>
</protein>
<dbReference type="Proteomes" id="UP000606786">
    <property type="component" value="Unassembled WGS sequence"/>
</dbReference>
<dbReference type="EMBL" id="CAJHJT010000012">
    <property type="protein sequence ID" value="CAD6999918.1"/>
    <property type="molecule type" value="Genomic_DNA"/>
</dbReference>
<comment type="caution">
    <text evidence="2">The sequence shown here is derived from an EMBL/GenBank/DDBJ whole genome shotgun (WGS) entry which is preliminary data.</text>
</comment>
<evidence type="ECO:0000313" key="3">
    <source>
        <dbReference type="Proteomes" id="UP000606786"/>
    </source>
</evidence>
<evidence type="ECO:0000256" key="1">
    <source>
        <dbReference type="SAM" id="MobiDB-lite"/>
    </source>
</evidence>
<sequence>MLQGNSHFSAETSSATTTNKTSKMCCPRSKQHRNKDTYSYIQYIQTALATNVRKIRKSVQWLVVANRRSSSYKLGLAEFYRILPLPLPLLLSASFTCLLWN</sequence>
<accession>A0A811UNM0</accession>
<dbReference type="AlphaFoldDB" id="A0A811UNM0"/>
<reference evidence="2" key="1">
    <citation type="submission" date="2020-11" db="EMBL/GenBank/DDBJ databases">
        <authorList>
            <person name="Whitehead M."/>
        </authorList>
    </citation>
    <scope>NUCLEOTIDE SEQUENCE</scope>
    <source>
        <strain evidence="2">EGII</strain>
    </source>
</reference>
<gene>
    <name evidence="2" type="ORF">CCAP1982_LOCUS8429</name>
</gene>
<feature type="region of interest" description="Disordered" evidence="1">
    <location>
        <begin position="1"/>
        <end position="30"/>
    </location>
</feature>
<feature type="compositionally biased region" description="Low complexity" evidence="1">
    <location>
        <begin position="1"/>
        <end position="22"/>
    </location>
</feature>
<keyword evidence="3" id="KW-1185">Reference proteome</keyword>
<organism evidence="2 3">
    <name type="scientific">Ceratitis capitata</name>
    <name type="common">Mediterranean fruit fly</name>
    <name type="synonym">Tephritis capitata</name>
    <dbReference type="NCBI Taxonomy" id="7213"/>
    <lineage>
        <taxon>Eukaryota</taxon>
        <taxon>Metazoa</taxon>
        <taxon>Ecdysozoa</taxon>
        <taxon>Arthropoda</taxon>
        <taxon>Hexapoda</taxon>
        <taxon>Insecta</taxon>
        <taxon>Pterygota</taxon>
        <taxon>Neoptera</taxon>
        <taxon>Endopterygota</taxon>
        <taxon>Diptera</taxon>
        <taxon>Brachycera</taxon>
        <taxon>Muscomorpha</taxon>
        <taxon>Tephritoidea</taxon>
        <taxon>Tephritidae</taxon>
        <taxon>Ceratitis</taxon>
        <taxon>Ceratitis</taxon>
    </lineage>
</organism>
<name>A0A811UNM0_CERCA</name>
<evidence type="ECO:0000313" key="2">
    <source>
        <dbReference type="EMBL" id="CAD6999918.1"/>
    </source>
</evidence>